<feature type="domain" description="Spore coat protein U/FanG" evidence="2">
    <location>
        <begin position="29"/>
        <end position="161"/>
    </location>
</feature>
<evidence type="ECO:0000313" key="3">
    <source>
        <dbReference type="EMBL" id="NMW31052.1"/>
    </source>
</evidence>
<dbReference type="EMBL" id="JABCRE010000002">
    <property type="protein sequence ID" value="NMW31052.1"/>
    <property type="molecule type" value="Genomic_DNA"/>
</dbReference>
<keyword evidence="4" id="KW-1185">Reference proteome</keyword>
<sequence length="164" mass="17211">MGARFILGILGCLAGLGISVPASADSVDASMPVSGSVVNRCGVRATPMTFGTINPQGAGPIDATATVTLRCTVFEFVRITMDNGQNAIGSQRRMVNQNGEFLEYQIYANAGRTQRWGPGAGGFLLQGFTLGVNDIDLTAYGRIPNISPTLTGTFSDVITVTVEF</sequence>
<name>A0A848QEV8_9SPHN</name>
<protein>
    <submittedName>
        <fullName evidence="3">Spore coat protein U domain-containing protein</fullName>
    </submittedName>
</protein>
<organism evidence="3 4">
    <name type="scientific">Pontixanthobacter rizhaonensis</name>
    <dbReference type="NCBI Taxonomy" id="2730337"/>
    <lineage>
        <taxon>Bacteria</taxon>
        <taxon>Pseudomonadati</taxon>
        <taxon>Pseudomonadota</taxon>
        <taxon>Alphaproteobacteria</taxon>
        <taxon>Sphingomonadales</taxon>
        <taxon>Erythrobacteraceae</taxon>
        <taxon>Pontixanthobacter</taxon>
    </lineage>
</organism>
<keyword evidence="3" id="KW-0167">Capsid protein</keyword>
<keyword evidence="3" id="KW-0946">Virion</keyword>
<accession>A0A848QEV8</accession>
<dbReference type="SMART" id="SM00972">
    <property type="entry name" value="SCPU"/>
    <property type="match status" value="1"/>
</dbReference>
<evidence type="ECO:0000259" key="2">
    <source>
        <dbReference type="Pfam" id="PF05229"/>
    </source>
</evidence>
<evidence type="ECO:0000313" key="4">
    <source>
        <dbReference type="Proteomes" id="UP000561181"/>
    </source>
</evidence>
<dbReference type="Proteomes" id="UP000561181">
    <property type="component" value="Unassembled WGS sequence"/>
</dbReference>
<dbReference type="PANTHER" id="PTHR37089">
    <property type="entry name" value="PROTEIN U-RELATED"/>
    <property type="match status" value="1"/>
</dbReference>
<gene>
    <name evidence="3" type="ORF">HKD42_03145</name>
</gene>
<comment type="caution">
    <text evidence="3">The sequence shown here is derived from an EMBL/GenBank/DDBJ whole genome shotgun (WGS) entry which is preliminary data.</text>
</comment>
<dbReference type="AlphaFoldDB" id="A0A848QEV8"/>
<proteinExistence type="predicted"/>
<reference evidence="3 4" key="1">
    <citation type="submission" date="2020-04" db="EMBL/GenBank/DDBJ databases">
        <authorList>
            <person name="Liu A."/>
        </authorList>
    </citation>
    <scope>NUCLEOTIDE SEQUENCE [LARGE SCALE GENOMIC DNA]</scope>
    <source>
        <strain evidence="3 4">RZ02</strain>
    </source>
</reference>
<feature type="chain" id="PRO_5032629913" evidence="1">
    <location>
        <begin position="25"/>
        <end position="164"/>
    </location>
</feature>
<dbReference type="Pfam" id="PF05229">
    <property type="entry name" value="SCPU"/>
    <property type="match status" value="1"/>
</dbReference>
<dbReference type="InterPro" id="IPR007893">
    <property type="entry name" value="Spore_coat_U/FanG"/>
</dbReference>
<dbReference type="RefSeq" id="WP_170010213.1">
    <property type="nucleotide sequence ID" value="NZ_JABCRE010000002.1"/>
</dbReference>
<dbReference type="PANTHER" id="PTHR37089:SF3">
    <property type="entry name" value="EXPORTED PROTEIN"/>
    <property type="match status" value="1"/>
</dbReference>
<evidence type="ECO:0000256" key="1">
    <source>
        <dbReference type="SAM" id="SignalP"/>
    </source>
</evidence>
<keyword evidence="1" id="KW-0732">Signal</keyword>
<feature type="signal peptide" evidence="1">
    <location>
        <begin position="1"/>
        <end position="24"/>
    </location>
</feature>
<dbReference type="InterPro" id="IPR053167">
    <property type="entry name" value="Spore_coat_component"/>
</dbReference>